<evidence type="ECO:0000313" key="1">
    <source>
        <dbReference type="EMBL" id="MDU0344098.1"/>
    </source>
</evidence>
<gene>
    <name evidence="1" type="ORF">RWH44_00155</name>
</gene>
<dbReference type="EMBL" id="JAWDIT010000001">
    <property type="protein sequence ID" value="MDU0344098.1"/>
    <property type="molecule type" value="Genomic_DNA"/>
</dbReference>
<sequence>MPNPKPITWQNIPGLTDRERELGEMLFCGADLRTLTLIDAKVGDERIPDIRAGKVYRETDAHAHRRAGWT</sequence>
<reference evidence="1 2" key="1">
    <citation type="submission" date="2023-09" db="EMBL/GenBank/DDBJ databases">
        <title>Microbacterium fusihabitans sp. nov., Microbacterium phycihabitans sp. nov., and Microbacterium cervinum sp. nov., isolated from dried seaweeds of beach.</title>
        <authorList>
            <person name="Lee S.D."/>
        </authorList>
    </citation>
    <scope>NUCLEOTIDE SEQUENCE [LARGE SCALE GENOMIC DNA]</scope>
    <source>
        <strain evidence="1 2">KSW2-29</strain>
    </source>
</reference>
<accession>A0ABU3SH27</accession>
<proteinExistence type="predicted"/>
<comment type="caution">
    <text evidence="1">The sequence shown here is derived from an EMBL/GenBank/DDBJ whole genome shotgun (WGS) entry which is preliminary data.</text>
</comment>
<organism evidence="1 2">
    <name type="scientific">Microbacterium phycohabitans</name>
    <dbReference type="NCBI Taxonomy" id="3075993"/>
    <lineage>
        <taxon>Bacteria</taxon>
        <taxon>Bacillati</taxon>
        <taxon>Actinomycetota</taxon>
        <taxon>Actinomycetes</taxon>
        <taxon>Micrococcales</taxon>
        <taxon>Microbacteriaceae</taxon>
        <taxon>Microbacterium</taxon>
    </lineage>
</organism>
<dbReference type="Proteomes" id="UP001261125">
    <property type="component" value="Unassembled WGS sequence"/>
</dbReference>
<protein>
    <submittedName>
        <fullName evidence="1">Uncharacterized protein</fullName>
    </submittedName>
</protein>
<dbReference type="RefSeq" id="WP_316003036.1">
    <property type="nucleotide sequence ID" value="NZ_JAWDIT010000001.1"/>
</dbReference>
<evidence type="ECO:0000313" key="2">
    <source>
        <dbReference type="Proteomes" id="UP001261125"/>
    </source>
</evidence>
<keyword evidence="2" id="KW-1185">Reference proteome</keyword>
<name>A0ABU3SH27_9MICO</name>